<dbReference type="Proteomes" id="UP000001396">
    <property type="component" value="Unassembled WGS sequence"/>
</dbReference>
<keyword evidence="3" id="KW-0378">Hydrolase</keyword>
<sequence>MSLSWLSSKLGGNFKSKNNDNDSSGKTSGITSSITAFGRSLSKSDLDVNDQYDNNAIGILSSSSVSSGNTSGGSPNGHTNHSNTQSLSSSSSTLDMSTLSVGARELIDVSLEPFVRTPSGCLIDHLVNLFGIGTDTNCYANGAEIYDRFHHPFKFIKFKAFTSACAIDNNSQWDRQYVDRVVKLTRQLKSTYPIGKSILSAIDKRYSEEGQEMMKMTGLYVPNDYLLDIVQDFSDLFIPCISIHPYRKDAIDELLKWIVKGVRFVRWLPISMGIDMSSELCVPFYEALVENDIILFVHVGNEHSLIEPPDSNSALGNPLLLKRALDIGVKIVGVHCGGEGKSVDFDDPKQTITPNLHLFLRLMHEKKYEDNLIGDLSGVIAYNRVDSLVPMLDHHYLHHRFIYSSDYPIPAVNLAVITTLLANRGLITPDERNLVNEIYKFNPILFDIVLKRIIRSPITGNRFNLSIFKENKFFESSIHGDFNQSNSNIIQPLKKQSAQQSPVQLSYDSPILDLVNLKDDDFELEEYTDF</sequence>
<dbReference type="EMBL" id="ADBJ01000028">
    <property type="protein sequence ID" value="EFA80876.1"/>
    <property type="molecule type" value="Genomic_DNA"/>
</dbReference>
<dbReference type="Pfam" id="PF04909">
    <property type="entry name" value="Amidohydro_2"/>
    <property type="match status" value="1"/>
</dbReference>
<keyword evidence="4" id="KW-1185">Reference proteome</keyword>
<dbReference type="InParanoid" id="D3BD84"/>
<evidence type="ECO:0000313" key="4">
    <source>
        <dbReference type="Proteomes" id="UP000001396"/>
    </source>
</evidence>
<dbReference type="InterPro" id="IPR032466">
    <property type="entry name" value="Metal_Hydrolase"/>
</dbReference>
<feature type="domain" description="Amidohydrolase-related" evidence="2">
    <location>
        <begin position="223"/>
        <end position="411"/>
    </location>
</feature>
<proteinExistence type="predicted"/>
<evidence type="ECO:0000256" key="1">
    <source>
        <dbReference type="SAM" id="MobiDB-lite"/>
    </source>
</evidence>
<evidence type="ECO:0000259" key="2">
    <source>
        <dbReference type="Pfam" id="PF04909"/>
    </source>
</evidence>
<organism evidence="3 4">
    <name type="scientific">Heterostelium pallidum (strain ATCC 26659 / Pp 5 / PN500)</name>
    <name type="common">Cellular slime mold</name>
    <name type="synonym">Polysphondylium pallidum</name>
    <dbReference type="NCBI Taxonomy" id="670386"/>
    <lineage>
        <taxon>Eukaryota</taxon>
        <taxon>Amoebozoa</taxon>
        <taxon>Evosea</taxon>
        <taxon>Eumycetozoa</taxon>
        <taxon>Dictyostelia</taxon>
        <taxon>Acytosteliales</taxon>
        <taxon>Acytosteliaceae</taxon>
        <taxon>Heterostelium</taxon>
    </lineage>
</organism>
<dbReference type="RefSeq" id="XP_020432995.1">
    <property type="nucleotide sequence ID" value="XM_020577321.1"/>
</dbReference>
<comment type="caution">
    <text evidence="3">The sequence shown here is derived from an EMBL/GenBank/DDBJ whole genome shotgun (WGS) entry which is preliminary data.</text>
</comment>
<protein>
    <submittedName>
        <fullName evidence="3">Amidohydrolase 2</fullName>
    </submittedName>
</protein>
<dbReference type="Gene3D" id="3.20.20.140">
    <property type="entry name" value="Metal-dependent hydrolases"/>
    <property type="match status" value="1"/>
</dbReference>
<gene>
    <name evidence="3" type="ORF">PPL_06465</name>
</gene>
<accession>D3BD84</accession>
<dbReference type="GeneID" id="31361947"/>
<feature type="region of interest" description="Disordered" evidence="1">
    <location>
        <begin position="66"/>
        <end position="92"/>
    </location>
</feature>
<evidence type="ECO:0000313" key="3">
    <source>
        <dbReference type="EMBL" id="EFA80876.1"/>
    </source>
</evidence>
<feature type="compositionally biased region" description="Low complexity" evidence="1">
    <location>
        <begin position="76"/>
        <end position="92"/>
    </location>
</feature>
<dbReference type="SUPFAM" id="SSF51556">
    <property type="entry name" value="Metallo-dependent hydrolases"/>
    <property type="match status" value="1"/>
</dbReference>
<dbReference type="InterPro" id="IPR006680">
    <property type="entry name" value="Amidohydro-rel"/>
</dbReference>
<dbReference type="AlphaFoldDB" id="D3BD84"/>
<dbReference type="GO" id="GO:0016787">
    <property type="term" value="F:hydrolase activity"/>
    <property type="evidence" value="ECO:0007669"/>
    <property type="project" value="UniProtKB-KW"/>
</dbReference>
<reference evidence="3 4" key="1">
    <citation type="journal article" date="2011" name="Genome Res.">
        <title>Phylogeny-wide analysis of social amoeba genomes highlights ancient origins for complex intercellular communication.</title>
        <authorList>
            <person name="Heidel A.J."/>
            <person name="Lawal H.M."/>
            <person name="Felder M."/>
            <person name="Schilde C."/>
            <person name="Helps N.R."/>
            <person name="Tunggal B."/>
            <person name="Rivero F."/>
            <person name="John U."/>
            <person name="Schleicher M."/>
            <person name="Eichinger L."/>
            <person name="Platzer M."/>
            <person name="Noegel A.A."/>
            <person name="Schaap P."/>
            <person name="Gloeckner G."/>
        </authorList>
    </citation>
    <scope>NUCLEOTIDE SEQUENCE [LARGE SCALE GENOMIC DNA]</scope>
    <source>
        <strain evidence="4">ATCC 26659 / Pp 5 / PN500</strain>
    </source>
</reference>
<name>D3BD84_HETP5</name>